<dbReference type="Proteomes" id="UP001057452">
    <property type="component" value="Chromosome 9"/>
</dbReference>
<evidence type="ECO:0000313" key="1">
    <source>
        <dbReference type="EMBL" id="KAI4820471.1"/>
    </source>
</evidence>
<evidence type="ECO:0000313" key="2">
    <source>
        <dbReference type="Proteomes" id="UP001057452"/>
    </source>
</evidence>
<reference evidence="1" key="1">
    <citation type="submission" date="2022-05" db="EMBL/GenBank/DDBJ databases">
        <title>Chromosome-level genome of Chaenocephalus aceratus.</title>
        <authorList>
            <person name="Park H."/>
        </authorList>
    </citation>
    <scope>NUCLEOTIDE SEQUENCE</scope>
    <source>
        <strain evidence="1">KU_202001</strain>
    </source>
</reference>
<name>A0ACB9X1W0_CHAAC</name>
<comment type="caution">
    <text evidence="1">The sequence shown here is derived from an EMBL/GenBank/DDBJ whole genome shotgun (WGS) entry which is preliminary data.</text>
</comment>
<organism evidence="1 2">
    <name type="scientific">Chaenocephalus aceratus</name>
    <name type="common">Blackfin icefish</name>
    <name type="synonym">Chaenichthys aceratus</name>
    <dbReference type="NCBI Taxonomy" id="36190"/>
    <lineage>
        <taxon>Eukaryota</taxon>
        <taxon>Metazoa</taxon>
        <taxon>Chordata</taxon>
        <taxon>Craniata</taxon>
        <taxon>Vertebrata</taxon>
        <taxon>Euteleostomi</taxon>
        <taxon>Actinopterygii</taxon>
        <taxon>Neopterygii</taxon>
        <taxon>Teleostei</taxon>
        <taxon>Neoteleostei</taxon>
        <taxon>Acanthomorphata</taxon>
        <taxon>Eupercaria</taxon>
        <taxon>Perciformes</taxon>
        <taxon>Notothenioidei</taxon>
        <taxon>Channichthyidae</taxon>
        <taxon>Chaenocephalus</taxon>
    </lineage>
</organism>
<keyword evidence="2" id="KW-1185">Reference proteome</keyword>
<proteinExistence type="predicted"/>
<sequence length="419" mass="46829">MIAHWIDPRDFHREKAAIACKRIKGRHTYDVIASEIEQIHSKFGLSHKVTATVTDNGSNFVKAFKVYEQQHPASDSDEGDDEVDQGVAFTDVGEVLSSNLEQGQFSLPPHLRSATGKCSALWTKASRSTVASDLVEDTCRRKLIVPTSTRWNSFHDALSRITDIPIPELNTLCSRLGIKALTEREHQFLKEYCTVLKPLTVALDILQGEDNCYYGCLLPTLENLMSRTLALQTGLSRMTAGLPDAIVTVIKRRFAPVLDSRDALLAAVTLPKFKVRWLMEEGRREAARALLTTECRSAPGGVEPGASHQESAASYSTSAEKDLFAFDEMEGDTASLNSETEVIDYFKSGSELAVLSRFPNIKRIFLKYNTATPSSAPVEMLFRLGSLVLTPRRNRLSDKLFERLLLMRYNHCFSDKHIK</sequence>
<protein>
    <submittedName>
        <fullName evidence="1">Uncharacterized protein</fullName>
    </submittedName>
</protein>
<gene>
    <name evidence="1" type="ORF">KUCAC02_028448</name>
</gene>
<accession>A0ACB9X1W0</accession>
<dbReference type="EMBL" id="CM043793">
    <property type="protein sequence ID" value="KAI4820471.1"/>
    <property type="molecule type" value="Genomic_DNA"/>
</dbReference>